<dbReference type="RefSeq" id="WP_091237082.1">
    <property type="nucleotide sequence ID" value="NZ_FMKA01000065.1"/>
</dbReference>
<accession>A0A1D3TZ90</accession>
<dbReference type="Proteomes" id="UP000199315">
    <property type="component" value="Unassembled WGS sequence"/>
</dbReference>
<gene>
    <name evidence="1" type="ORF">SAMN05421730_106511</name>
</gene>
<keyword evidence="2" id="KW-1185">Reference proteome</keyword>
<evidence type="ECO:0000313" key="1">
    <source>
        <dbReference type="EMBL" id="SCP99855.1"/>
    </source>
</evidence>
<organism evidence="1 2">
    <name type="scientific">Anaerobium acetethylicum</name>
    <dbReference type="NCBI Taxonomy" id="1619234"/>
    <lineage>
        <taxon>Bacteria</taxon>
        <taxon>Bacillati</taxon>
        <taxon>Bacillota</taxon>
        <taxon>Clostridia</taxon>
        <taxon>Lachnospirales</taxon>
        <taxon>Lachnospiraceae</taxon>
        <taxon>Anaerobium</taxon>
    </lineage>
</organism>
<dbReference type="AlphaFoldDB" id="A0A1D3TZ90"/>
<sequence>MNKITTNQSKTIKLTKALKYKCLLNEEDFDFNIAIEKMQSYIKVKAATQIGPLIQYTRTCINENNELDVEIIVMLQCSNYIHSVEDPYSMESVLRVADCMYCRYIGSEDKLKFAYDKLNLEAFENDIQLKGESYTIFVDRNEEENTIIADVFMPRADS</sequence>
<evidence type="ECO:0000313" key="2">
    <source>
        <dbReference type="Proteomes" id="UP000199315"/>
    </source>
</evidence>
<proteinExistence type="predicted"/>
<dbReference type="STRING" id="1619234.SAMN05421730_106511"/>
<dbReference type="EMBL" id="FMKA01000065">
    <property type="protein sequence ID" value="SCP99855.1"/>
    <property type="molecule type" value="Genomic_DNA"/>
</dbReference>
<evidence type="ECO:0008006" key="3">
    <source>
        <dbReference type="Google" id="ProtNLM"/>
    </source>
</evidence>
<dbReference type="OrthoDB" id="2004844at2"/>
<reference evidence="1 2" key="1">
    <citation type="submission" date="2016-09" db="EMBL/GenBank/DDBJ databases">
        <authorList>
            <person name="Capua I."/>
            <person name="De Benedictis P."/>
            <person name="Joannis T."/>
            <person name="Lombin L.H."/>
            <person name="Cattoli G."/>
        </authorList>
    </citation>
    <scope>NUCLEOTIDE SEQUENCE [LARGE SCALE GENOMIC DNA]</scope>
    <source>
        <strain evidence="1 2">GluBS11</strain>
    </source>
</reference>
<protein>
    <recommendedName>
        <fullName evidence="3">GyrI-like small molecule binding domain-containing protein</fullName>
    </recommendedName>
</protein>
<name>A0A1D3TZ90_9FIRM</name>